<evidence type="ECO:0000259" key="4">
    <source>
        <dbReference type="PROSITE" id="PS50137"/>
    </source>
</evidence>
<feature type="region of interest" description="Disordered" evidence="3">
    <location>
        <begin position="1"/>
        <end position="39"/>
    </location>
</feature>
<dbReference type="GO" id="GO:0020037">
    <property type="term" value="F:heme binding"/>
    <property type="evidence" value="ECO:0007669"/>
    <property type="project" value="InterPro"/>
</dbReference>
<evidence type="ECO:0000313" key="5">
    <source>
        <dbReference type="EMBL" id="CRK87817.1"/>
    </source>
</evidence>
<dbReference type="FunFam" id="2.20.70.10:FF:000018">
    <property type="entry name" value="DGCR8 microprocessor complex subunit"/>
    <property type="match status" value="1"/>
</dbReference>
<dbReference type="CDD" id="cd19867">
    <property type="entry name" value="DSRM_DGCR8_rpt1"/>
    <property type="match status" value="1"/>
</dbReference>
<dbReference type="InterPro" id="IPR040375">
    <property type="entry name" value="DGCR8"/>
</dbReference>
<dbReference type="CDD" id="cd19868">
    <property type="entry name" value="DSRM_DGCR8_rpt2"/>
    <property type="match status" value="1"/>
</dbReference>
<dbReference type="Gene3D" id="3.30.160.590">
    <property type="match status" value="1"/>
</dbReference>
<dbReference type="PANTHER" id="PTHR13482:SF3">
    <property type="entry name" value="MICROPROCESSOR COMPLEX SUBUNIT DGCR8"/>
    <property type="match status" value="1"/>
</dbReference>
<dbReference type="GO" id="GO:0070877">
    <property type="term" value="C:microprocessor complex"/>
    <property type="evidence" value="ECO:0007669"/>
    <property type="project" value="InterPro"/>
</dbReference>
<dbReference type="SUPFAM" id="SSF54768">
    <property type="entry name" value="dsRNA-binding domain-like"/>
    <property type="match status" value="1"/>
</dbReference>
<accession>A0A1J1HNK9</accession>
<feature type="compositionally biased region" description="Basic and acidic residues" evidence="3">
    <location>
        <begin position="1"/>
        <end position="16"/>
    </location>
</feature>
<feature type="region of interest" description="Disordered" evidence="3">
    <location>
        <begin position="413"/>
        <end position="432"/>
    </location>
</feature>
<dbReference type="STRING" id="568069.A0A1J1HNK9"/>
<dbReference type="SMART" id="SM00358">
    <property type="entry name" value="DSRM"/>
    <property type="match status" value="2"/>
</dbReference>
<dbReference type="AlphaFoldDB" id="A0A1J1HNK9"/>
<keyword evidence="6" id="KW-1185">Reference proteome</keyword>
<dbReference type="FunFam" id="3.30.160.20:FF:000021">
    <property type="entry name" value="Microprocessor complex subunit DGCR8"/>
    <property type="match status" value="1"/>
</dbReference>
<keyword evidence="1" id="KW-0694">RNA-binding</keyword>
<dbReference type="FunFam" id="3.30.160.20:FF:000051">
    <property type="entry name" value="Microprocessor complex subunit DGCR8"/>
    <property type="match status" value="1"/>
</dbReference>
<dbReference type="InterPro" id="IPR014720">
    <property type="entry name" value="dsRBD_dom"/>
</dbReference>
<dbReference type="FunFam" id="3.30.160.590:FF:000001">
    <property type="entry name" value="microprocessor complex subunit DGCR8"/>
    <property type="match status" value="1"/>
</dbReference>
<dbReference type="PROSITE" id="PS50137">
    <property type="entry name" value="DS_RBD"/>
    <property type="match status" value="1"/>
</dbReference>
<dbReference type="Gene3D" id="2.20.70.10">
    <property type="match status" value="1"/>
</dbReference>
<dbReference type="Pfam" id="PF00035">
    <property type="entry name" value="dsrm"/>
    <property type="match status" value="1"/>
</dbReference>
<name>A0A1J1HNK9_9DIPT</name>
<evidence type="ECO:0000256" key="3">
    <source>
        <dbReference type="SAM" id="MobiDB-lite"/>
    </source>
</evidence>
<feature type="coiled-coil region" evidence="2">
    <location>
        <begin position="202"/>
        <end position="230"/>
    </location>
</feature>
<feature type="compositionally biased region" description="Polar residues" evidence="3">
    <location>
        <begin position="416"/>
        <end position="432"/>
    </location>
</feature>
<reference evidence="5 6" key="1">
    <citation type="submission" date="2015-04" db="EMBL/GenBank/DDBJ databases">
        <authorList>
            <person name="Syromyatnikov M.Y."/>
            <person name="Popov V.N."/>
        </authorList>
    </citation>
    <scope>NUCLEOTIDE SEQUENCE [LARGE SCALE GENOMIC DNA]</scope>
</reference>
<dbReference type="Proteomes" id="UP000183832">
    <property type="component" value="Unassembled WGS sequence"/>
</dbReference>
<evidence type="ECO:0000256" key="1">
    <source>
        <dbReference type="PROSITE-ProRule" id="PRU00266"/>
    </source>
</evidence>
<dbReference type="PANTHER" id="PTHR13482">
    <property type="entry name" value="MICRORNA PROCESSOR COMPLEX SUBUNIT DGCR8"/>
    <property type="match status" value="1"/>
</dbReference>
<dbReference type="GO" id="GO:0003725">
    <property type="term" value="F:double-stranded RNA binding"/>
    <property type="evidence" value="ECO:0007669"/>
    <property type="project" value="TreeGrafter"/>
</dbReference>
<dbReference type="EMBL" id="CVRI01000006">
    <property type="protein sequence ID" value="CRK87817.1"/>
    <property type="molecule type" value="Genomic_DNA"/>
</dbReference>
<proteinExistence type="predicted"/>
<feature type="domain" description="DRBM" evidence="4">
    <location>
        <begin position="339"/>
        <end position="406"/>
    </location>
</feature>
<dbReference type="Gene3D" id="3.30.160.20">
    <property type="match status" value="2"/>
</dbReference>
<feature type="compositionally biased region" description="Acidic residues" evidence="3">
    <location>
        <begin position="17"/>
        <end position="26"/>
    </location>
</feature>
<evidence type="ECO:0000313" key="6">
    <source>
        <dbReference type="Proteomes" id="UP000183832"/>
    </source>
</evidence>
<dbReference type="GO" id="GO:0070878">
    <property type="term" value="F:primary miRNA binding"/>
    <property type="evidence" value="ECO:0007669"/>
    <property type="project" value="TreeGrafter"/>
</dbReference>
<feature type="compositionally biased region" description="Acidic residues" evidence="3">
    <location>
        <begin position="96"/>
        <end position="105"/>
    </location>
</feature>
<evidence type="ECO:0000256" key="2">
    <source>
        <dbReference type="SAM" id="Coils"/>
    </source>
</evidence>
<sequence length="615" mass="69537">MESEKSSNQDESVGKEEEIENSDENESIPSCPYKKIKLDDTFDNGSAETVTAIEGLKDNSSCGDNGGIQHDTNMECEILDENGEGESENGGSDSENGFESDGEENYEEIESLLDQALPEELKNKKKNYEERFKIVMEEKGKNHFEVLPEGWVQVTHDSGMPLYLHRHSRVCSLSRPYFLGPGSVRKHEIPISSIPCLNYQRAVEKEKEMIEQQRLLKEQQEKETARLEAEATQVPSGLSAMLNLNNKSIDPSLLKSLLPPIPNAKVETVSENLKTHSLTPNQFTEYCKKKFHFKTIRDGTKLITFPVLSTETQDPNSSTPTTQSRPRRAEWIMNPNGKSFVCILHEYVQHAWKKQPSYEFKELENSATPYSATVSINNLKYGTGYGTSKKQAKSEAARETLEVLIPEMREKISGLDKNQGTSGNSASINKQSSQDLSVFDEIRIEDPRVPEFCQKTTEPSPHSILLTCLQRNYGFGNIQVKYEVNTAKHKKNEFTMTVGSHTTKVYCKNKRDGKQRASQAILQVLHPHINTWGSLLRLYGNRSVKSFKEKKQEEQEITVLQNQAVQNQPNYAILEKLKTEMIKLKEIKNSQGNESKISEMSSLSSTNISTISNLY</sequence>
<protein>
    <submittedName>
        <fullName evidence="5">CLUMA_CG001605, isoform A</fullName>
    </submittedName>
</protein>
<organism evidence="5 6">
    <name type="scientific">Clunio marinus</name>
    <dbReference type="NCBI Taxonomy" id="568069"/>
    <lineage>
        <taxon>Eukaryota</taxon>
        <taxon>Metazoa</taxon>
        <taxon>Ecdysozoa</taxon>
        <taxon>Arthropoda</taxon>
        <taxon>Hexapoda</taxon>
        <taxon>Insecta</taxon>
        <taxon>Pterygota</taxon>
        <taxon>Neoptera</taxon>
        <taxon>Endopterygota</taxon>
        <taxon>Diptera</taxon>
        <taxon>Nematocera</taxon>
        <taxon>Chironomoidea</taxon>
        <taxon>Chironomidae</taxon>
        <taxon>Clunio</taxon>
    </lineage>
</organism>
<dbReference type="GO" id="GO:0042802">
    <property type="term" value="F:identical protein binding"/>
    <property type="evidence" value="ECO:0007669"/>
    <property type="project" value="InterPro"/>
</dbReference>
<gene>
    <name evidence="5" type="ORF">CLUMA_CG001605</name>
</gene>
<dbReference type="GO" id="GO:0031053">
    <property type="term" value="P:primary miRNA processing"/>
    <property type="evidence" value="ECO:0007669"/>
    <property type="project" value="InterPro"/>
</dbReference>
<keyword evidence="2" id="KW-0175">Coiled coil</keyword>
<feature type="region of interest" description="Disordered" evidence="3">
    <location>
        <begin position="82"/>
        <end position="105"/>
    </location>
</feature>
<dbReference type="OrthoDB" id="112668at2759"/>